<accession>A0A0F9SLF9</accession>
<gene>
    <name evidence="1" type="ORF">LCGC14_0456660</name>
</gene>
<proteinExistence type="predicted"/>
<sequence length="204" mass="23687">MKSLILSILCTAFFVLPGFCQSETKPDFYVHAFGGPNYLNIKQQDDVKIKALPGYLVGVGLGLKFQSTRAEIEGSFRYNDYQEDVPIGQNVFFDRGKTEKIAFFFNFYYDFPNDLLIAYMKPYIGAGFGHKVDTEKVKIIFFDWGNVIIEDRYTYKSYGMTLQFITGLSLPMSEHTVTRMEYRYLKDDDYTSNHSFVLNLDRLF</sequence>
<dbReference type="AlphaFoldDB" id="A0A0F9SLF9"/>
<comment type="caution">
    <text evidence="1">The sequence shown here is derived from an EMBL/GenBank/DDBJ whole genome shotgun (WGS) entry which is preliminary data.</text>
</comment>
<protein>
    <submittedName>
        <fullName evidence="1">Uncharacterized protein</fullName>
    </submittedName>
</protein>
<organism evidence="1">
    <name type="scientific">marine sediment metagenome</name>
    <dbReference type="NCBI Taxonomy" id="412755"/>
    <lineage>
        <taxon>unclassified sequences</taxon>
        <taxon>metagenomes</taxon>
        <taxon>ecological metagenomes</taxon>
    </lineage>
</organism>
<dbReference type="Gene3D" id="2.40.160.20">
    <property type="match status" value="1"/>
</dbReference>
<name>A0A0F9SLF9_9ZZZZ</name>
<dbReference type="SUPFAM" id="SSF56925">
    <property type="entry name" value="OMPA-like"/>
    <property type="match status" value="1"/>
</dbReference>
<evidence type="ECO:0000313" key="1">
    <source>
        <dbReference type="EMBL" id="KKN67879.1"/>
    </source>
</evidence>
<dbReference type="InterPro" id="IPR011250">
    <property type="entry name" value="OMP/PagP_B-barrel"/>
</dbReference>
<reference evidence="1" key="1">
    <citation type="journal article" date="2015" name="Nature">
        <title>Complex archaea that bridge the gap between prokaryotes and eukaryotes.</title>
        <authorList>
            <person name="Spang A."/>
            <person name="Saw J.H."/>
            <person name="Jorgensen S.L."/>
            <person name="Zaremba-Niedzwiedzka K."/>
            <person name="Martijn J."/>
            <person name="Lind A.E."/>
            <person name="van Eijk R."/>
            <person name="Schleper C."/>
            <person name="Guy L."/>
            <person name="Ettema T.J."/>
        </authorList>
    </citation>
    <scope>NUCLEOTIDE SEQUENCE</scope>
</reference>
<dbReference type="EMBL" id="LAZR01000463">
    <property type="protein sequence ID" value="KKN67879.1"/>
    <property type="molecule type" value="Genomic_DNA"/>
</dbReference>